<reference evidence="1 2" key="1">
    <citation type="submission" date="2020-02" db="EMBL/GenBank/DDBJ databases">
        <title>Acidophilic actinobacteria isolated from forest soil.</title>
        <authorList>
            <person name="Golinska P."/>
        </authorList>
    </citation>
    <scope>NUCLEOTIDE SEQUENCE [LARGE SCALE GENOMIC DNA]</scope>
    <source>
        <strain evidence="1 2">NL8</strain>
    </source>
</reference>
<accession>A0ABS5L7Q6</accession>
<evidence type="ECO:0000313" key="2">
    <source>
        <dbReference type="Proteomes" id="UP000730482"/>
    </source>
</evidence>
<dbReference type="RefSeq" id="WP_212021748.1">
    <property type="nucleotide sequence ID" value="NZ_JAAFYZ010000361.1"/>
</dbReference>
<protein>
    <submittedName>
        <fullName evidence="1">Uncharacterized protein</fullName>
    </submittedName>
</protein>
<proteinExistence type="predicted"/>
<organism evidence="1 2">
    <name type="scientific">Catenulispora pinistramenti</name>
    <dbReference type="NCBI Taxonomy" id="2705254"/>
    <lineage>
        <taxon>Bacteria</taxon>
        <taxon>Bacillati</taxon>
        <taxon>Actinomycetota</taxon>
        <taxon>Actinomycetes</taxon>
        <taxon>Catenulisporales</taxon>
        <taxon>Catenulisporaceae</taxon>
        <taxon>Catenulispora</taxon>
    </lineage>
</organism>
<dbReference type="EMBL" id="JAAFYZ010000361">
    <property type="protein sequence ID" value="MBS2554368.1"/>
    <property type="molecule type" value="Genomic_DNA"/>
</dbReference>
<feature type="non-terminal residue" evidence="1">
    <location>
        <position position="1"/>
    </location>
</feature>
<sequence>FDPSDTQPLHIIPTGQDDTALASIQLPSQTHLTHPPRIPAAALRPVAEVQLSLLPGGAF</sequence>
<gene>
    <name evidence="1" type="ORF">KGQ19_46685</name>
</gene>
<name>A0ABS5L7Q6_9ACTN</name>
<dbReference type="Proteomes" id="UP000730482">
    <property type="component" value="Unassembled WGS sequence"/>
</dbReference>
<keyword evidence="2" id="KW-1185">Reference proteome</keyword>
<comment type="caution">
    <text evidence="1">The sequence shown here is derived from an EMBL/GenBank/DDBJ whole genome shotgun (WGS) entry which is preliminary data.</text>
</comment>
<evidence type="ECO:0000313" key="1">
    <source>
        <dbReference type="EMBL" id="MBS2554368.1"/>
    </source>
</evidence>